<protein>
    <submittedName>
        <fullName evidence="2">Uncharacterized protein</fullName>
    </submittedName>
</protein>
<gene>
    <name evidence="2" type="ORF">DICVIV_00411</name>
</gene>
<keyword evidence="3" id="KW-1185">Reference proteome</keyword>
<dbReference type="Proteomes" id="UP000053766">
    <property type="component" value="Unassembled WGS sequence"/>
</dbReference>
<reference evidence="2 3" key="1">
    <citation type="submission" date="2013-11" db="EMBL/GenBank/DDBJ databases">
        <title>Draft genome of the bovine lungworm Dictyocaulus viviparus.</title>
        <authorList>
            <person name="Mitreva M."/>
        </authorList>
    </citation>
    <scope>NUCLEOTIDE SEQUENCE [LARGE SCALE GENOMIC DNA]</scope>
    <source>
        <strain evidence="2 3">HannoverDv2000</strain>
    </source>
</reference>
<dbReference type="OrthoDB" id="2499658at2759"/>
<dbReference type="EMBL" id="KN716153">
    <property type="protein sequence ID" value="KJH53288.1"/>
    <property type="molecule type" value="Genomic_DNA"/>
</dbReference>
<evidence type="ECO:0000313" key="3">
    <source>
        <dbReference type="Proteomes" id="UP000053766"/>
    </source>
</evidence>
<reference evidence="3" key="2">
    <citation type="journal article" date="2016" name="Sci. Rep.">
        <title>Dictyocaulus viviparus genome, variome and transcriptome elucidate lungworm biology and support future intervention.</title>
        <authorList>
            <person name="McNulty S.N."/>
            <person name="Strube C."/>
            <person name="Rosa B.A."/>
            <person name="Martin J.C."/>
            <person name="Tyagi R."/>
            <person name="Choi Y.J."/>
            <person name="Wang Q."/>
            <person name="Hallsworth Pepin K."/>
            <person name="Zhang X."/>
            <person name="Ozersky P."/>
            <person name="Wilson R.K."/>
            <person name="Sternberg P.W."/>
            <person name="Gasser R.B."/>
            <person name="Mitreva M."/>
        </authorList>
    </citation>
    <scope>NUCLEOTIDE SEQUENCE [LARGE SCALE GENOMIC DNA]</scope>
    <source>
        <strain evidence="3">HannoverDv2000</strain>
    </source>
</reference>
<proteinExistence type="predicted"/>
<feature type="region of interest" description="Disordered" evidence="1">
    <location>
        <begin position="96"/>
        <end position="122"/>
    </location>
</feature>
<feature type="compositionally biased region" description="Basic and acidic residues" evidence="1">
    <location>
        <begin position="99"/>
        <end position="112"/>
    </location>
</feature>
<accession>A0A0D8Y8Y1</accession>
<organism evidence="2 3">
    <name type="scientific">Dictyocaulus viviparus</name>
    <name type="common">Bovine lungworm</name>
    <dbReference type="NCBI Taxonomy" id="29172"/>
    <lineage>
        <taxon>Eukaryota</taxon>
        <taxon>Metazoa</taxon>
        <taxon>Ecdysozoa</taxon>
        <taxon>Nematoda</taxon>
        <taxon>Chromadorea</taxon>
        <taxon>Rhabditida</taxon>
        <taxon>Rhabditina</taxon>
        <taxon>Rhabditomorpha</taxon>
        <taxon>Strongyloidea</taxon>
        <taxon>Metastrongylidae</taxon>
        <taxon>Dictyocaulus</taxon>
    </lineage>
</organism>
<name>A0A0D8Y8Y1_DICVI</name>
<dbReference type="STRING" id="29172.A0A0D8Y8Y1"/>
<sequence>MVMEVDASNRLAKYCYDMLTQVDSKASLLSEKLVSQKRRVMMKDCIRIIYYCHVQRSSGCRYEMSVCVPYNPEEKLRIDDFNVHTCNTEDTKLRRRAKPQVEDFDKPIEKRKAQPSGVPSGKDDFGTAPYLFGDSVTNFLNGLNDHLDADNDFEAEQSDFGYSPELGVVQNDNLVKFISELGHDTKSMENVITSRPGPSTVWATVEVDVVDFSKRPDPPFTHVFHARDEVASQFSYASPMIGDRAELVAEELLRLFYLFGSSRSAKLDAIYRGTVLEKLVSERFPTLNLIFQAENRNQQGTMAPRRQESIIRERIYAWLLENDKMHWHRHLTEIKYMHNSEWIDELGGTPMEMFFGRMRSPEIPRKRKADVTIHDDNKHNRAQINKSNGTTSQLKNVSRLYFDSNEVKVDET</sequence>
<evidence type="ECO:0000313" key="2">
    <source>
        <dbReference type="EMBL" id="KJH53288.1"/>
    </source>
</evidence>
<evidence type="ECO:0000256" key="1">
    <source>
        <dbReference type="SAM" id="MobiDB-lite"/>
    </source>
</evidence>
<dbReference type="AlphaFoldDB" id="A0A0D8Y8Y1"/>